<evidence type="ECO:0000313" key="1">
    <source>
        <dbReference type="EMBL" id="SEL13694.1"/>
    </source>
</evidence>
<reference evidence="1 2" key="1">
    <citation type="submission" date="2016-10" db="EMBL/GenBank/DDBJ databases">
        <authorList>
            <person name="de Groot N.N."/>
        </authorList>
    </citation>
    <scope>NUCLEOTIDE SEQUENCE [LARGE SCALE GENOMIC DNA]</scope>
    <source>
        <strain evidence="1 2">Nv1</strain>
    </source>
</reference>
<dbReference type="Proteomes" id="UP000198620">
    <property type="component" value="Unassembled WGS sequence"/>
</dbReference>
<dbReference type="AlphaFoldDB" id="A0A1H7MR78"/>
<proteinExistence type="predicted"/>
<keyword evidence="2" id="KW-1185">Reference proteome</keyword>
<protein>
    <submittedName>
        <fullName evidence="1">Uncharacterized protein</fullName>
    </submittedName>
</protein>
<dbReference type="EMBL" id="FOBH01000005">
    <property type="protein sequence ID" value="SEL13694.1"/>
    <property type="molecule type" value="Genomic_DNA"/>
</dbReference>
<gene>
    <name evidence="1" type="ORF">SAMN05216387_105180</name>
</gene>
<name>A0A1H7MR78_9PROT</name>
<dbReference type="STRING" id="1233.SAMN05216387_105180"/>
<organism evidence="1 2">
    <name type="scientific">Nitrosovibrio tenuis</name>
    <dbReference type="NCBI Taxonomy" id="1233"/>
    <lineage>
        <taxon>Bacteria</taxon>
        <taxon>Pseudomonadati</taxon>
        <taxon>Pseudomonadota</taxon>
        <taxon>Betaproteobacteria</taxon>
        <taxon>Nitrosomonadales</taxon>
        <taxon>Nitrosomonadaceae</taxon>
        <taxon>Nitrosovibrio</taxon>
    </lineage>
</organism>
<evidence type="ECO:0000313" key="2">
    <source>
        <dbReference type="Proteomes" id="UP000198620"/>
    </source>
</evidence>
<sequence>MHIHGRNYEWSVNLTTCRSAANERSGLLIVVQELRTINQIHKVYCLWQDSFQLI</sequence>
<accession>A0A1H7MR78</accession>